<dbReference type="AlphaFoldDB" id="A0A3B0UD10"/>
<sequence>MSKIIKSKEEWQQELTPEQFRVTRKSGTERAGSSPLNDEKRDGEFHCVCCGQPLFDAEAKFDSGTGWPSFFEPVAKNSVTEKPDSSFFRKRTEIVCTNCDAHLGHVFDDGPQPTGLRYCMNGAALNFVAADKK</sequence>
<name>A0A3B0UD10_9ZZZZ</name>
<dbReference type="InterPro" id="IPR002579">
    <property type="entry name" value="Met_Sox_Rdtase_MsrB_dom"/>
</dbReference>
<evidence type="ECO:0000256" key="3">
    <source>
        <dbReference type="ARBA" id="ARBA00012499"/>
    </source>
</evidence>
<dbReference type="PANTHER" id="PTHR10173">
    <property type="entry name" value="METHIONINE SULFOXIDE REDUCTASE"/>
    <property type="match status" value="1"/>
</dbReference>
<dbReference type="EC" id="1.8.4.12" evidence="3"/>
<gene>
    <name evidence="10" type="ORF">MNBD_ALPHA11-2483</name>
</gene>
<evidence type="ECO:0000256" key="7">
    <source>
        <dbReference type="ARBA" id="ARBA00048488"/>
    </source>
</evidence>
<protein>
    <recommendedName>
        <fullName evidence="3">peptide-methionine (R)-S-oxide reductase</fullName>
        <ecNumber evidence="3">1.8.4.12</ecNumber>
    </recommendedName>
</protein>
<organism evidence="10">
    <name type="scientific">hydrothermal vent metagenome</name>
    <dbReference type="NCBI Taxonomy" id="652676"/>
    <lineage>
        <taxon>unclassified sequences</taxon>
        <taxon>metagenomes</taxon>
        <taxon>ecological metagenomes</taxon>
    </lineage>
</organism>
<evidence type="ECO:0000256" key="8">
    <source>
        <dbReference type="SAM" id="MobiDB-lite"/>
    </source>
</evidence>
<dbReference type="Gene3D" id="2.170.150.20">
    <property type="entry name" value="Peptide methionine sulfoxide reductase"/>
    <property type="match status" value="1"/>
</dbReference>
<feature type="region of interest" description="Disordered" evidence="8">
    <location>
        <begin position="1"/>
        <end position="39"/>
    </location>
</feature>
<dbReference type="PANTHER" id="PTHR10173:SF52">
    <property type="entry name" value="METHIONINE-R-SULFOXIDE REDUCTASE B1"/>
    <property type="match status" value="1"/>
</dbReference>
<dbReference type="SUPFAM" id="SSF51316">
    <property type="entry name" value="Mss4-like"/>
    <property type="match status" value="1"/>
</dbReference>
<evidence type="ECO:0000313" key="10">
    <source>
        <dbReference type="EMBL" id="VAW22419.1"/>
    </source>
</evidence>
<dbReference type="InterPro" id="IPR011057">
    <property type="entry name" value="Mss4-like_sf"/>
</dbReference>
<dbReference type="GO" id="GO:0005737">
    <property type="term" value="C:cytoplasm"/>
    <property type="evidence" value="ECO:0007669"/>
    <property type="project" value="TreeGrafter"/>
</dbReference>
<dbReference type="FunFam" id="2.170.150.20:FF:000001">
    <property type="entry name" value="Peptide methionine sulfoxide reductase MsrB"/>
    <property type="match status" value="1"/>
</dbReference>
<comment type="catalytic activity">
    <reaction evidence="7">
        <text>L-methionyl-[protein] + [thioredoxin]-disulfide + H2O = L-methionyl-(R)-S-oxide-[protein] + [thioredoxin]-dithiol</text>
        <dbReference type="Rhea" id="RHEA:24164"/>
        <dbReference type="Rhea" id="RHEA-COMP:10698"/>
        <dbReference type="Rhea" id="RHEA-COMP:10700"/>
        <dbReference type="Rhea" id="RHEA-COMP:12313"/>
        <dbReference type="Rhea" id="RHEA-COMP:12314"/>
        <dbReference type="ChEBI" id="CHEBI:15377"/>
        <dbReference type="ChEBI" id="CHEBI:16044"/>
        <dbReference type="ChEBI" id="CHEBI:29950"/>
        <dbReference type="ChEBI" id="CHEBI:45764"/>
        <dbReference type="ChEBI" id="CHEBI:50058"/>
        <dbReference type="EC" id="1.8.4.12"/>
    </reaction>
</comment>
<reference evidence="10" key="1">
    <citation type="submission" date="2018-06" db="EMBL/GenBank/DDBJ databases">
        <authorList>
            <person name="Zhirakovskaya E."/>
        </authorList>
    </citation>
    <scope>NUCLEOTIDE SEQUENCE</scope>
</reference>
<accession>A0A3B0UD10</accession>
<proteinExistence type="inferred from homology"/>
<evidence type="ECO:0000256" key="5">
    <source>
        <dbReference type="ARBA" id="ARBA00022833"/>
    </source>
</evidence>
<keyword evidence="6 10" id="KW-0560">Oxidoreductase</keyword>
<comment type="similarity">
    <text evidence="2">Belongs to the MsrB Met sulfoxide reductase family.</text>
</comment>
<dbReference type="GO" id="GO:0030091">
    <property type="term" value="P:protein repair"/>
    <property type="evidence" value="ECO:0007669"/>
    <property type="project" value="InterPro"/>
</dbReference>
<dbReference type="GO" id="GO:0006979">
    <property type="term" value="P:response to oxidative stress"/>
    <property type="evidence" value="ECO:0007669"/>
    <property type="project" value="InterPro"/>
</dbReference>
<dbReference type="GO" id="GO:0046872">
    <property type="term" value="F:metal ion binding"/>
    <property type="evidence" value="ECO:0007669"/>
    <property type="project" value="UniProtKB-KW"/>
</dbReference>
<dbReference type="PROSITE" id="PS51790">
    <property type="entry name" value="MSRB"/>
    <property type="match status" value="1"/>
</dbReference>
<evidence type="ECO:0000256" key="4">
    <source>
        <dbReference type="ARBA" id="ARBA00022723"/>
    </source>
</evidence>
<comment type="cofactor">
    <cofactor evidence="1">
        <name>Zn(2+)</name>
        <dbReference type="ChEBI" id="CHEBI:29105"/>
    </cofactor>
</comment>
<feature type="domain" description="MsrB" evidence="9">
    <location>
        <begin position="8"/>
        <end position="130"/>
    </location>
</feature>
<evidence type="ECO:0000259" key="9">
    <source>
        <dbReference type="PROSITE" id="PS51790"/>
    </source>
</evidence>
<dbReference type="GO" id="GO:0033743">
    <property type="term" value="F:peptide-methionine (R)-S-oxide reductase activity"/>
    <property type="evidence" value="ECO:0007669"/>
    <property type="project" value="UniProtKB-EC"/>
</dbReference>
<evidence type="ECO:0000256" key="1">
    <source>
        <dbReference type="ARBA" id="ARBA00001947"/>
    </source>
</evidence>
<dbReference type="InterPro" id="IPR028427">
    <property type="entry name" value="Met_Sox_Rdtase_MsrB"/>
</dbReference>
<feature type="compositionally biased region" description="Basic and acidic residues" evidence="8">
    <location>
        <begin position="1"/>
        <end position="11"/>
    </location>
</feature>
<keyword evidence="4" id="KW-0479">Metal-binding</keyword>
<dbReference type="NCBIfam" id="TIGR00357">
    <property type="entry name" value="peptide-methionine (R)-S-oxide reductase MsrB"/>
    <property type="match status" value="1"/>
</dbReference>
<dbReference type="Pfam" id="PF01641">
    <property type="entry name" value="SelR"/>
    <property type="match status" value="1"/>
</dbReference>
<evidence type="ECO:0000256" key="2">
    <source>
        <dbReference type="ARBA" id="ARBA00007174"/>
    </source>
</evidence>
<keyword evidence="5" id="KW-0862">Zinc</keyword>
<dbReference type="EMBL" id="UOEQ01000417">
    <property type="protein sequence ID" value="VAW22419.1"/>
    <property type="molecule type" value="Genomic_DNA"/>
</dbReference>
<evidence type="ECO:0000256" key="6">
    <source>
        <dbReference type="ARBA" id="ARBA00023002"/>
    </source>
</evidence>